<gene>
    <name evidence="2" type="ORF">E2C01_017587</name>
</gene>
<organism evidence="2 3">
    <name type="scientific">Portunus trituberculatus</name>
    <name type="common">Swimming crab</name>
    <name type="synonym">Neptunus trituberculatus</name>
    <dbReference type="NCBI Taxonomy" id="210409"/>
    <lineage>
        <taxon>Eukaryota</taxon>
        <taxon>Metazoa</taxon>
        <taxon>Ecdysozoa</taxon>
        <taxon>Arthropoda</taxon>
        <taxon>Crustacea</taxon>
        <taxon>Multicrustacea</taxon>
        <taxon>Malacostraca</taxon>
        <taxon>Eumalacostraca</taxon>
        <taxon>Eucarida</taxon>
        <taxon>Decapoda</taxon>
        <taxon>Pleocyemata</taxon>
        <taxon>Brachyura</taxon>
        <taxon>Eubrachyura</taxon>
        <taxon>Portunoidea</taxon>
        <taxon>Portunidae</taxon>
        <taxon>Portuninae</taxon>
        <taxon>Portunus</taxon>
    </lineage>
</organism>
<dbReference type="AlphaFoldDB" id="A0A5B7DTX3"/>
<evidence type="ECO:0000256" key="1">
    <source>
        <dbReference type="SAM" id="MobiDB-lite"/>
    </source>
</evidence>
<feature type="compositionally biased region" description="Basic and acidic residues" evidence="1">
    <location>
        <begin position="1"/>
        <end position="21"/>
    </location>
</feature>
<accession>A0A5B7DTX3</accession>
<keyword evidence="3" id="KW-1185">Reference proteome</keyword>
<dbReference type="EMBL" id="VSRR010001338">
    <property type="protein sequence ID" value="MPC24504.1"/>
    <property type="molecule type" value="Genomic_DNA"/>
</dbReference>
<protein>
    <submittedName>
        <fullName evidence="2">Uncharacterized protein</fullName>
    </submittedName>
</protein>
<dbReference type="Proteomes" id="UP000324222">
    <property type="component" value="Unassembled WGS sequence"/>
</dbReference>
<name>A0A5B7DTX3_PORTR</name>
<sequence length="64" mass="7482">MERSIKQRYGSEPHVTVDSRVRRSTRQASKCTERCLISLASWRLQDLLLEATMADRHPNIQLKN</sequence>
<reference evidence="2 3" key="1">
    <citation type="submission" date="2019-05" db="EMBL/GenBank/DDBJ databases">
        <title>Another draft genome of Portunus trituberculatus and its Hox gene families provides insights of decapod evolution.</title>
        <authorList>
            <person name="Jeong J.-H."/>
            <person name="Song I."/>
            <person name="Kim S."/>
            <person name="Choi T."/>
            <person name="Kim D."/>
            <person name="Ryu S."/>
            <person name="Kim W."/>
        </authorList>
    </citation>
    <scope>NUCLEOTIDE SEQUENCE [LARGE SCALE GENOMIC DNA]</scope>
    <source>
        <tissue evidence="2">Muscle</tissue>
    </source>
</reference>
<evidence type="ECO:0000313" key="2">
    <source>
        <dbReference type="EMBL" id="MPC24504.1"/>
    </source>
</evidence>
<comment type="caution">
    <text evidence="2">The sequence shown here is derived from an EMBL/GenBank/DDBJ whole genome shotgun (WGS) entry which is preliminary data.</text>
</comment>
<proteinExistence type="predicted"/>
<feature type="region of interest" description="Disordered" evidence="1">
    <location>
        <begin position="1"/>
        <end position="28"/>
    </location>
</feature>
<evidence type="ECO:0000313" key="3">
    <source>
        <dbReference type="Proteomes" id="UP000324222"/>
    </source>
</evidence>